<accession>J3M5C3</accession>
<dbReference type="Proteomes" id="UP000006038">
    <property type="component" value="Chromosome 5"/>
</dbReference>
<dbReference type="EnsemblPlants" id="OB05G17970.1">
    <property type="protein sequence ID" value="OB05G17970.1"/>
    <property type="gene ID" value="OB05G17970"/>
</dbReference>
<dbReference type="HOGENOM" id="CLU_1716056_0_0_1"/>
<reference evidence="2" key="1">
    <citation type="journal article" date="2013" name="Nat. Commun.">
        <title>Whole-genome sequencing of Oryza brachyantha reveals mechanisms underlying Oryza genome evolution.</title>
        <authorList>
            <person name="Chen J."/>
            <person name="Huang Q."/>
            <person name="Gao D."/>
            <person name="Wang J."/>
            <person name="Lang Y."/>
            <person name="Liu T."/>
            <person name="Li B."/>
            <person name="Bai Z."/>
            <person name="Luis Goicoechea J."/>
            <person name="Liang C."/>
            <person name="Chen C."/>
            <person name="Zhang W."/>
            <person name="Sun S."/>
            <person name="Liao Y."/>
            <person name="Zhang X."/>
            <person name="Yang L."/>
            <person name="Song C."/>
            <person name="Wang M."/>
            <person name="Shi J."/>
            <person name="Liu G."/>
            <person name="Liu J."/>
            <person name="Zhou H."/>
            <person name="Zhou W."/>
            <person name="Yu Q."/>
            <person name="An N."/>
            <person name="Chen Y."/>
            <person name="Cai Q."/>
            <person name="Wang B."/>
            <person name="Liu B."/>
            <person name="Min J."/>
            <person name="Huang Y."/>
            <person name="Wu H."/>
            <person name="Li Z."/>
            <person name="Zhang Y."/>
            <person name="Yin Y."/>
            <person name="Song W."/>
            <person name="Jiang J."/>
            <person name="Jackson S.A."/>
            <person name="Wing R.A."/>
            <person name="Wang J."/>
            <person name="Chen M."/>
        </authorList>
    </citation>
    <scope>NUCLEOTIDE SEQUENCE [LARGE SCALE GENOMIC DNA]</scope>
    <source>
        <strain evidence="2">cv. IRGC 101232</strain>
    </source>
</reference>
<name>J3M5C3_ORYBR</name>
<evidence type="ECO:0000313" key="2">
    <source>
        <dbReference type="EnsemblPlants" id="OB05G17970.1"/>
    </source>
</evidence>
<keyword evidence="3" id="KW-1185">Reference proteome</keyword>
<dbReference type="Gramene" id="OB05G17970.1">
    <property type="protein sequence ID" value="OB05G17970.1"/>
    <property type="gene ID" value="OB05G17970"/>
</dbReference>
<feature type="compositionally biased region" description="Low complexity" evidence="1">
    <location>
        <begin position="40"/>
        <end position="52"/>
    </location>
</feature>
<reference evidence="2" key="2">
    <citation type="submission" date="2013-04" db="UniProtKB">
        <authorList>
            <consortium name="EnsemblPlants"/>
        </authorList>
    </citation>
    <scope>IDENTIFICATION</scope>
</reference>
<proteinExistence type="predicted"/>
<feature type="region of interest" description="Disordered" evidence="1">
    <location>
        <begin position="92"/>
        <end position="124"/>
    </location>
</feature>
<protein>
    <submittedName>
        <fullName evidence="2">Uncharacterized protein</fullName>
    </submittedName>
</protein>
<sequence>MEHIYLWAAWEKIAYLPLLARGFAEMRKRASLARRRRHPPSSTRRPPAASSSQEADRLPSFPRTAAGAFAVRGEATAAPLLVGVEPADCKATSSVEQARGRLPSLPQLSPPRLPSLPKQPESPAIVSSTNVASYRGVDVSSIDLGLASMFVGC</sequence>
<evidence type="ECO:0000256" key="1">
    <source>
        <dbReference type="SAM" id="MobiDB-lite"/>
    </source>
</evidence>
<dbReference type="AlphaFoldDB" id="J3M5C3"/>
<organism evidence="2">
    <name type="scientific">Oryza brachyantha</name>
    <name type="common">malo sina</name>
    <dbReference type="NCBI Taxonomy" id="4533"/>
    <lineage>
        <taxon>Eukaryota</taxon>
        <taxon>Viridiplantae</taxon>
        <taxon>Streptophyta</taxon>
        <taxon>Embryophyta</taxon>
        <taxon>Tracheophyta</taxon>
        <taxon>Spermatophyta</taxon>
        <taxon>Magnoliopsida</taxon>
        <taxon>Liliopsida</taxon>
        <taxon>Poales</taxon>
        <taxon>Poaceae</taxon>
        <taxon>BOP clade</taxon>
        <taxon>Oryzoideae</taxon>
        <taxon>Oryzeae</taxon>
        <taxon>Oryzinae</taxon>
        <taxon>Oryza</taxon>
    </lineage>
</organism>
<feature type="compositionally biased region" description="Basic residues" evidence="1">
    <location>
        <begin position="30"/>
        <end position="39"/>
    </location>
</feature>
<evidence type="ECO:0000313" key="3">
    <source>
        <dbReference type="Proteomes" id="UP000006038"/>
    </source>
</evidence>
<feature type="region of interest" description="Disordered" evidence="1">
    <location>
        <begin position="30"/>
        <end position="60"/>
    </location>
</feature>